<accession>A0A512DJX2</accession>
<keyword evidence="2" id="KW-1133">Transmembrane helix</keyword>
<dbReference type="Proteomes" id="UP000321523">
    <property type="component" value="Unassembled WGS sequence"/>
</dbReference>
<name>A0A512DJX2_9PROT</name>
<sequence>MADRRVTSHIGSGGSNGSARNPPVSIATTRGARIFPQAANDNRAPMRVRLLRLARWILLLAIVGGIAWYLLRH</sequence>
<dbReference type="AlphaFoldDB" id="A0A512DJX2"/>
<comment type="caution">
    <text evidence="3">The sequence shown here is derived from an EMBL/GenBank/DDBJ whole genome shotgun (WGS) entry which is preliminary data.</text>
</comment>
<evidence type="ECO:0000256" key="2">
    <source>
        <dbReference type="SAM" id="Phobius"/>
    </source>
</evidence>
<keyword evidence="2" id="KW-0812">Transmembrane</keyword>
<feature type="region of interest" description="Disordered" evidence="1">
    <location>
        <begin position="1"/>
        <end position="23"/>
    </location>
</feature>
<evidence type="ECO:0000313" key="4">
    <source>
        <dbReference type="Proteomes" id="UP000321523"/>
    </source>
</evidence>
<reference evidence="3 4" key="1">
    <citation type="submission" date="2019-07" db="EMBL/GenBank/DDBJ databases">
        <title>Whole genome shotgun sequence of Skermanella aerolata NBRC 106429.</title>
        <authorList>
            <person name="Hosoyama A."/>
            <person name="Uohara A."/>
            <person name="Ohji S."/>
            <person name="Ichikawa N."/>
        </authorList>
    </citation>
    <scope>NUCLEOTIDE SEQUENCE [LARGE SCALE GENOMIC DNA]</scope>
    <source>
        <strain evidence="3 4">NBRC 106429</strain>
    </source>
</reference>
<gene>
    <name evidence="3" type="ORF">SAE02_09250</name>
</gene>
<keyword evidence="2" id="KW-0472">Membrane</keyword>
<dbReference type="EMBL" id="BJYZ01000003">
    <property type="protein sequence ID" value="GEO36777.1"/>
    <property type="molecule type" value="Genomic_DNA"/>
</dbReference>
<dbReference type="RefSeq" id="WP_147040119.1">
    <property type="nucleotide sequence ID" value="NZ_BJYZ01000003.1"/>
</dbReference>
<protein>
    <submittedName>
        <fullName evidence="3">Uncharacterized protein</fullName>
    </submittedName>
</protein>
<proteinExistence type="predicted"/>
<keyword evidence="4" id="KW-1185">Reference proteome</keyword>
<evidence type="ECO:0000313" key="3">
    <source>
        <dbReference type="EMBL" id="GEO36777.1"/>
    </source>
</evidence>
<evidence type="ECO:0000256" key="1">
    <source>
        <dbReference type="SAM" id="MobiDB-lite"/>
    </source>
</evidence>
<organism evidence="3 4">
    <name type="scientific">Skermanella aerolata</name>
    <dbReference type="NCBI Taxonomy" id="393310"/>
    <lineage>
        <taxon>Bacteria</taxon>
        <taxon>Pseudomonadati</taxon>
        <taxon>Pseudomonadota</taxon>
        <taxon>Alphaproteobacteria</taxon>
        <taxon>Rhodospirillales</taxon>
        <taxon>Azospirillaceae</taxon>
        <taxon>Skermanella</taxon>
    </lineage>
</organism>
<feature type="transmembrane region" description="Helical" evidence="2">
    <location>
        <begin position="53"/>
        <end position="71"/>
    </location>
</feature>